<keyword evidence="4 6" id="KW-1133">Transmembrane helix</keyword>
<keyword evidence="8" id="KW-1185">Reference proteome</keyword>
<proteinExistence type="inferred from homology"/>
<reference evidence="7 8" key="1">
    <citation type="journal article" date="2022" name="Nat. Plants">
        <title>Genomes of leafy and leafless Platanthera orchids illuminate the evolution of mycoheterotrophy.</title>
        <authorList>
            <person name="Li M.H."/>
            <person name="Liu K.W."/>
            <person name="Li Z."/>
            <person name="Lu H.C."/>
            <person name="Ye Q.L."/>
            <person name="Zhang D."/>
            <person name="Wang J.Y."/>
            <person name="Li Y.F."/>
            <person name="Zhong Z.M."/>
            <person name="Liu X."/>
            <person name="Yu X."/>
            <person name="Liu D.K."/>
            <person name="Tu X.D."/>
            <person name="Liu B."/>
            <person name="Hao Y."/>
            <person name="Liao X.Y."/>
            <person name="Jiang Y.T."/>
            <person name="Sun W.H."/>
            <person name="Chen J."/>
            <person name="Chen Y.Q."/>
            <person name="Ai Y."/>
            <person name="Zhai J.W."/>
            <person name="Wu S.S."/>
            <person name="Zhou Z."/>
            <person name="Hsiao Y.Y."/>
            <person name="Wu W.L."/>
            <person name="Chen Y.Y."/>
            <person name="Lin Y.F."/>
            <person name="Hsu J.L."/>
            <person name="Li C.Y."/>
            <person name="Wang Z.W."/>
            <person name="Zhao X."/>
            <person name="Zhong W.Y."/>
            <person name="Ma X.K."/>
            <person name="Ma L."/>
            <person name="Huang J."/>
            <person name="Chen G.Z."/>
            <person name="Huang M.Z."/>
            <person name="Huang L."/>
            <person name="Peng D.H."/>
            <person name="Luo Y.B."/>
            <person name="Zou S.Q."/>
            <person name="Chen S.P."/>
            <person name="Lan S."/>
            <person name="Tsai W.C."/>
            <person name="Van de Peer Y."/>
            <person name="Liu Z.J."/>
        </authorList>
    </citation>
    <scope>NUCLEOTIDE SEQUENCE [LARGE SCALE GENOMIC DNA]</scope>
    <source>
        <strain evidence="7">Lor287</strain>
    </source>
</reference>
<evidence type="ECO:0000256" key="3">
    <source>
        <dbReference type="ARBA" id="ARBA00022692"/>
    </source>
</evidence>
<dbReference type="Gene3D" id="1.20.1250.20">
    <property type="entry name" value="MFS general substrate transporter like domains"/>
    <property type="match status" value="1"/>
</dbReference>
<dbReference type="GO" id="GO:0016020">
    <property type="term" value="C:membrane"/>
    <property type="evidence" value="ECO:0007669"/>
    <property type="project" value="UniProtKB-SubCell"/>
</dbReference>
<evidence type="ECO:0000256" key="6">
    <source>
        <dbReference type="SAM" id="Phobius"/>
    </source>
</evidence>
<keyword evidence="5 6" id="KW-0472">Membrane</keyword>
<gene>
    <name evidence="7" type="primary">PTR2</name>
    <name evidence="7" type="ORF">KSP39_PZI002617</name>
</gene>
<evidence type="ECO:0000256" key="4">
    <source>
        <dbReference type="ARBA" id="ARBA00022989"/>
    </source>
</evidence>
<dbReference type="GO" id="GO:0022857">
    <property type="term" value="F:transmembrane transporter activity"/>
    <property type="evidence" value="ECO:0007669"/>
    <property type="project" value="InterPro"/>
</dbReference>
<evidence type="ECO:0000256" key="2">
    <source>
        <dbReference type="ARBA" id="ARBA00005982"/>
    </source>
</evidence>
<protein>
    <submittedName>
        <fullName evidence="7">Peptide transporter PTR2</fullName>
    </submittedName>
</protein>
<feature type="transmembrane region" description="Helical" evidence="6">
    <location>
        <begin position="12"/>
        <end position="32"/>
    </location>
</feature>
<dbReference type="AlphaFoldDB" id="A0AAP0BYE1"/>
<dbReference type="Pfam" id="PF00854">
    <property type="entry name" value="PTR2"/>
    <property type="match status" value="1"/>
</dbReference>
<sequence length="99" mass="10732">MVLDTTIRSFTIPPASLSTFDVISVIVWVPVYDSILMPIARRFTGKEWGFSELQRMGIGLFISILAMASAALVEIKRLGLRLGGLIFTGQAVAVAYTGP</sequence>
<comment type="subcellular location">
    <subcellularLocation>
        <location evidence="1">Membrane</location>
        <topology evidence="1">Multi-pass membrane protein</topology>
    </subcellularLocation>
</comment>
<name>A0AAP0BYE1_9ASPA</name>
<comment type="similarity">
    <text evidence="2">Belongs to the major facilitator superfamily. Proton-dependent oligopeptide transporter (POT/PTR) (TC 2.A.17) family.</text>
</comment>
<evidence type="ECO:0000256" key="1">
    <source>
        <dbReference type="ARBA" id="ARBA00004141"/>
    </source>
</evidence>
<evidence type="ECO:0000313" key="8">
    <source>
        <dbReference type="Proteomes" id="UP001418222"/>
    </source>
</evidence>
<evidence type="ECO:0000256" key="5">
    <source>
        <dbReference type="ARBA" id="ARBA00023136"/>
    </source>
</evidence>
<comment type="caution">
    <text evidence="7">The sequence shown here is derived from an EMBL/GenBank/DDBJ whole genome shotgun (WGS) entry which is preliminary data.</text>
</comment>
<organism evidence="7 8">
    <name type="scientific">Platanthera zijinensis</name>
    <dbReference type="NCBI Taxonomy" id="2320716"/>
    <lineage>
        <taxon>Eukaryota</taxon>
        <taxon>Viridiplantae</taxon>
        <taxon>Streptophyta</taxon>
        <taxon>Embryophyta</taxon>
        <taxon>Tracheophyta</taxon>
        <taxon>Spermatophyta</taxon>
        <taxon>Magnoliopsida</taxon>
        <taxon>Liliopsida</taxon>
        <taxon>Asparagales</taxon>
        <taxon>Orchidaceae</taxon>
        <taxon>Orchidoideae</taxon>
        <taxon>Orchideae</taxon>
        <taxon>Orchidinae</taxon>
        <taxon>Platanthera</taxon>
    </lineage>
</organism>
<feature type="transmembrane region" description="Helical" evidence="6">
    <location>
        <begin position="53"/>
        <end position="72"/>
    </location>
</feature>
<dbReference type="InterPro" id="IPR000109">
    <property type="entry name" value="POT_fam"/>
</dbReference>
<evidence type="ECO:0000313" key="7">
    <source>
        <dbReference type="EMBL" id="KAK8954546.1"/>
    </source>
</evidence>
<keyword evidence="3 6" id="KW-0812">Transmembrane</keyword>
<dbReference type="EMBL" id="JBBWWQ010000002">
    <property type="protein sequence ID" value="KAK8954546.1"/>
    <property type="molecule type" value="Genomic_DNA"/>
</dbReference>
<dbReference type="PANTHER" id="PTHR11654">
    <property type="entry name" value="OLIGOPEPTIDE TRANSPORTER-RELATED"/>
    <property type="match status" value="1"/>
</dbReference>
<dbReference type="InterPro" id="IPR036259">
    <property type="entry name" value="MFS_trans_sf"/>
</dbReference>
<accession>A0AAP0BYE1</accession>
<dbReference type="Proteomes" id="UP001418222">
    <property type="component" value="Unassembled WGS sequence"/>
</dbReference>